<protein>
    <submittedName>
        <fullName evidence="1">Phage antirepressor N-terminal domain-containing protein</fullName>
    </submittedName>
</protein>
<evidence type="ECO:0000313" key="3">
    <source>
        <dbReference type="Proteomes" id="UP001149607"/>
    </source>
</evidence>
<dbReference type="EMBL" id="JAPQFL010000005">
    <property type="protein sequence ID" value="MDD9328228.1"/>
    <property type="molecule type" value="Genomic_DNA"/>
</dbReference>
<proteinExistence type="predicted"/>
<evidence type="ECO:0000313" key="2">
    <source>
        <dbReference type="EMBL" id="WWY03111.1"/>
    </source>
</evidence>
<dbReference type="Proteomes" id="UP001149607">
    <property type="component" value="Chromosome"/>
</dbReference>
<reference evidence="1" key="1">
    <citation type="submission" date="2022-10" db="EMBL/GenBank/DDBJ databases">
        <authorList>
            <person name="Boutroux M."/>
        </authorList>
    </citation>
    <scope>NUCLEOTIDE SEQUENCE</scope>
    <source>
        <strain evidence="1">51.81</strain>
    </source>
</reference>
<organism evidence="1">
    <name type="scientific">Neisseria leonii</name>
    <dbReference type="NCBI Taxonomy" id="2995413"/>
    <lineage>
        <taxon>Bacteria</taxon>
        <taxon>Pseudomonadati</taxon>
        <taxon>Pseudomonadota</taxon>
        <taxon>Betaproteobacteria</taxon>
        <taxon>Neisseriales</taxon>
        <taxon>Neisseriaceae</taxon>
        <taxon>Neisseria</taxon>
    </lineage>
</organism>
<gene>
    <name evidence="1" type="ORF">ORY91_001648</name>
    <name evidence="2" type="ORF">V9W64_10595</name>
</gene>
<dbReference type="EMBL" id="CP146598">
    <property type="protein sequence ID" value="WWY03111.1"/>
    <property type="molecule type" value="Genomic_DNA"/>
</dbReference>
<name>A0A9X4IEL5_9NEIS</name>
<accession>A0A9X4IEL5</accession>
<dbReference type="AlphaFoldDB" id="A0A9X4IEL5"/>
<sequence length="324" mass="37189">MLIQKPIYFEYPAAGVRQKLIIQPEGEWLPMKPLVTAMGMKWETQRTALAKHPSVQQVKIRGQSGLPALCMLFCAVPDYLLGISTGRVRDVERVRYFQRFFPAVLERVAAETETETVGDGIECEKWDEGRIKNHIGQAAVYIGRPLDRTDHLIKDLVAVGVRDYEVLKWYSTAAYVDCLKLNPTDKAARPKTYPVSTFTYNAGELLRRARHGQYPEPLFYAKHPNLYEQKVIETYAVPTADGSLPPGIRTGRTKLEGIDLSRVFRPHMMKPWFSDKYADYYRNLDSVMHEVWVEEFNRKLTECLDSGMAFSAAYKEARHHEPRA</sequence>
<dbReference type="RefSeq" id="WP_274585333.1">
    <property type="nucleotide sequence ID" value="NZ_CP146598.1"/>
</dbReference>
<evidence type="ECO:0000313" key="1">
    <source>
        <dbReference type="EMBL" id="MDD9328228.1"/>
    </source>
</evidence>
<keyword evidence="3" id="KW-1185">Reference proteome</keyword>
<reference evidence="2" key="2">
    <citation type="submission" date="2024-02" db="EMBL/GenBank/DDBJ databases">
        <title>Neisseria leonii sp. nov.</title>
        <authorList>
            <person name="Boutroux M."/>
            <person name="Favre-Rochex S."/>
            <person name="Gorgette O."/>
            <person name="Touak G."/>
            <person name="Muhle E."/>
            <person name="Chesneau O."/>
            <person name="Clermont D."/>
            <person name="Rahi P."/>
        </authorList>
    </citation>
    <scope>NUCLEOTIDE SEQUENCE</scope>
    <source>
        <strain evidence="2">51.81</strain>
    </source>
</reference>